<dbReference type="GO" id="GO:0055085">
    <property type="term" value="P:transmembrane transport"/>
    <property type="evidence" value="ECO:0007669"/>
    <property type="project" value="UniProtKB-ARBA"/>
</dbReference>
<evidence type="ECO:0000313" key="8">
    <source>
        <dbReference type="Proteomes" id="UP000481252"/>
    </source>
</evidence>
<comment type="caution">
    <text evidence="7">The sequence shown here is derived from an EMBL/GenBank/DDBJ whole genome shotgun (WGS) entry which is preliminary data.</text>
</comment>
<dbReference type="EMBL" id="JAAKZG010000002">
    <property type="protein sequence ID" value="NGN40410.1"/>
    <property type="molecule type" value="Genomic_DNA"/>
</dbReference>
<dbReference type="PROSITE" id="PS00211">
    <property type="entry name" value="ABC_TRANSPORTER_1"/>
    <property type="match status" value="1"/>
</dbReference>
<dbReference type="InterPro" id="IPR003593">
    <property type="entry name" value="AAA+_ATPase"/>
</dbReference>
<dbReference type="Proteomes" id="UP000481252">
    <property type="component" value="Unassembled WGS sequence"/>
</dbReference>
<comment type="similarity">
    <text evidence="2">Belongs to the ABC transporter superfamily.</text>
</comment>
<dbReference type="CDD" id="cd03257">
    <property type="entry name" value="ABC_NikE_OppD_transporters"/>
    <property type="match status" value="2"/>
</dbReference>
<dbReference type="Gene3D" id="3.40.50.300">
    <property type="entry name" value="P-loop containing nucleotide triphosphate hydrolases"/>
    <property type="match status" value="2"/>
</dbReference>
<dbReference type="PANTHER" id="PTHR43776">
    <property type="entry name" value="TRANSPORT ATP-BINDING PROTEIN"/>
    <property type="match status" value="1"/>
</dbReference>
<dbReference type="GO" id="GO:0015833">
    <property type="term" value="P:peptide transport"/>
    <property type="evidence" value="ECO:0007669"/>
    <property type="project" value="InterPro"/>
</dbReference>
<evidence type="ECO:0000256" key="2">
    <source>
        <dbReference type="ARBA" id="ARBA00005417"/>
    </source>
</evidence>
<evidence type="ECO:0000259" key="6">
    <source>
        <dbReference type="PROSITE" id="PS50893"/>
    </source>
</evidence>
<comment type="subcellular location">
    <subcellularLocation>
        <location evidence="1">Cell inner membrane</location>
        <topology evidence="1">Peripheral membrane protein</topology>
    </subcellularLocation>
</comment>
<evidence type="ECO:0000256" key="3">
    <source>
        <dbReference type="ARBA" id="ARBA00022448"/>
    </source>
</evidence>
<dbReference type="RefSeq" id="WP_165115011.1">
    <property type="nucleotide sequence ID" value="NZ_JAAKZG010000002.1"/>
</dbReference>
<name>A0A7C9VAD4_9HYPH</name>
<feature type="domain" description="ABC transporter" evidence="6">
    <location>
        <begin position="6"/>
        <end position="253"/>
    </location>
</feature>
<dbReference type="Pfam" id="PF08352">
    <property type="entry name" value="oligo_HPY"/>
    <property type="match status" value="1"/>
</dbReference>
<feature type="domain" description="ABC transporter" evidence="6">
    <location>
        <begin position="275"/>
        <end position="514"/>
    </location>
</feature>
<dbReference type="InterPro" id="IPR013563">
    <property type="entry name" value="Oligopep_ABC_C"/>
</dbReference>
<sequence>MNEHVLKIRNLRIESVAGTTLVDGVDLTVARGEVLGLIGESGAGKSTIGLASMGYARAGCRIVGGTIELEGKELRSLGAEGRRDLRGTRIAYVAQSASASFNPAHTIMRQVCEIPVYHGLMTRAQAKAHAIELFRSLGLPEPEKFGEKYPHEVSGGQLQRAMAAMAIAGKPDILVFDEPTTALDVTTQIEVLALIKKIIWEFGTAALYITHDLAVVAQVADRIMVLRGGRTVEMGTCEQILSAPVEDYTRLLVAERDVHHSLVSDALVDAEKTVLEVDRVNAAYGSISILQDVSLTIAKGETLAVVGESGSGKSSLARVIVGLHSATSGSVRFEKKTLDPNCRNRSRTDQQGIQLVHQHPDVSLNPRQTIGNIIGRPARFYGGLSGRALKQKITELLKMVGLPENFAVRKPGTLSGGQKQRVSIARALAANPALIICDEPTSALDPLVAQEILELLVRLQRELGLSYLFITHDLGIVQRLAHRTLVLLKGEVVSIGATREVFSPPMHPYTQKLIESVPAMKTNWLDGVLAARADRTAREEPTAA</sequence>
<keyword evidence="4" id="KW-0547">Nucleotide-binding</keyword>
<dbReference type="AlphaFoldDB" id="A0A7C9VAD4"/>
<dbReference type="InterPro" id="IPR017871">
    <property type="entry name" value="ABC_transporter-like_CS"/>
</dbReference>
<evidence type="ECO:0000256" key="5">
    <source>
        <dbReference type="ARBA" id="ARBA00022840"/>
    </source>
</evidence>
<keyword evidence="5 7" id="KW-0067">ATP-binding</keyword>
<dbReference type="Pfam" id="PF00005">
    <property type="entry name" value="ABC_tran"/>
    <property type="match status" value="2"/>
</dbReference>
<dbReference type="SMART" id="SM00382">
    <property type="entry name" value="AAA"/>
    <property type="match status" value="2"/>
</dbReference>
<dbReference type="FunFam" id="3.40.50.300:FF:002585">
    <property type="entry name" value="Glutathione import ATP-binding protein GsiA"/>
    <property type="match status" value="1"/>
</dbReference>
<keyword evidence="8" id="KW-1185">Reference proteome</keyword>
<dbReference type="GO" id="GO:0005524">
    <property type="term" value="F:ATP binding"/>
    <property type="evidence" value="ECO:0007669"/>
    <property type="project" value="UniProtKB-KW"/>
</dbReference>
<accession>A0A7C9VAD4</accession>
<evidence type="ECO:0000256" key="4">
    <source>
        <dbReference type="ARBA" id="ARBA00022741"/>
    </source>
</evidence>
<gene>
    <name evidence="7" type="ORF">G6N74_04980</name>
</gene>
<dbReference type="PANTHER" id="PTHR43776:SF7">
    <property type="entry name" value="D,D-DIPEPTIDE TRANSPORT ATP-BINDING PROTEIN DDPF-RELATED"/>
    <property type="match status" value="1"/>
</dbReference>
<dbReference type="InterPro" id="IPR027417">
    <property type="entry name" value="P-loop_NTPase"/>
</dbReference>
<dbReference type="GO" id="GO:0016887">
    <property type="term" value="F:ATP hydrolysis activity"/>
    <property type="evidence" value="ECO:0007669"/>
    <property type="project" value="InterPro"/>
</dbReference>
<dbReference type="SUPFAM" id="SSF52540">
    <property type="entry name" value="P-loop containing nucleoside triphosphate hydrolases"/>
    <property type="match status" value="2"/>
</dbReference>
<proteinExistence type="inferred from homology"/>
<evidence type="ECO:0000313" key="7">
    <source>
        <dbReference type="EMBL" id="NGN40410.1"/>
    </source>
</evidence>
<dbReference type="InterPro" id="IPR050319">
    <property type="entry name" value="ABC_transp_ATP-bind"/>
</dbReference>
<evidence type="ECO:0000256" key="1">
    <source>
        <dbReference type="ARBA" id="ARBA00004417"/>
    </source>
</evidence>
<dbReference type="InterPro" id="IPR003439">
    <property type="entry name" value="ABC_transporter-like_ATP-bd"/>
</dbReference>
<reference evidence="7 8" key="1">
    <citation type="submission" date="2020-02" db="EMBL/GenBank/DDBJ databases">
        <title>Genome sequence of the type strain CGMCC 1.15528 of Mesorhizobium zhangyense.</title>
        <authorList>
            <person name="Gao J."/>
            <person name="Sun J."/>
        </authorList>
    </citation>
    <scope>NUCLEOTIDE SEQUENCE [LARGE SCALE GENOMIC DNA]</scope>
    <source>
        <strain evidence="7 8">CGMCC 1.15528</strain>
    </source>
</reference>
<dbReference type="PROSITE" id="PS50893">
    <property type="entry name" value="ABC_TRANSPORTER_2"/>
    <property type="match status" value="2"/>
</dbReference>
<organism evidence="7 8">
    <name type="scientific">Mesorhizobium zhangyense</name>
    <dbReference type="NCBI Taxonomy" id="1776730"/>
    <lineage>
        <taxon>Bacteria</taxon>
        <taxon>Pseudomonadati</taxon>
        <taxon>Pseudomonadota</taxon>
        <taxon>Alphaproteobacteria</taxon>
        <taxon>Hyphomicrobiales</taxon>
        <taxon>Phyllobacteriaceae</taxon>
        <taxon>Mesorhizobium</taxon>
    </lineage>
</organism>
<keyword evidence="3" id="KW-0813">Transport</keyword>
<protein>
    <submittedName>
        <fullName evidence="7">ABC transporter ATP-binding protein</fullName>
    </submittedName>
</protein>
<dbReference type="GO" id="GO:0005886">
    <property type="term" value="C:plasma membrane"/>
    <property type="evidence" value="ECO:0007669"/>
    <property type="project" value="UniProtKB-SubCell"/>
</dbReference>